<comment type="similarity">
    <text evidence="1">Belongs to the LDH2/MDH2 oxidoreductase family.</text>
</comment>
<dbReference type="PANTHER" id="PTHR11091:SF0">
    <property type="entry name" value="MALATE DEHYDROGENASE"/>
    <property type="match status" value="1"/>
</dbReference>
<protein>
    <submittedName>
        <fullName evidence="3">Malate dehydrogenase</fullName>
    </submittedName>
</protein>
<dbReference type="AlphaFoldDB" id="A0AAD9QYD6"/>
<reference evidence="3" key="2">
    <citation type="journal article" date="2023" name="Science">
        <title>Genomic signatures of disease resistance in endangered staghorn corals.</title>
        <authorList>
            <person name="Vollmer S.V."/>
            <person name="Selwyn J.D."/>
            <person name="Despard B.A."/>
            <person name="Roesel C.L."/>
        </authorList>
    </citation>
    <scope>NUCLEOTIDE SEQUENCE</scope>
    <source>
        <strain evidence="3">K2</strain>
    </source>
</reference>
<evidence type="ECO:0000256" key="1">
    <source>
        <dbReference type="ARBA" id="ARBA00006056"/>
    </source>
</evidence>
<dbReference type="InterPro" id="IPR043143">
    <property type="entry name" value="Mal/L-sulf/L-lact_DH-like_NADP"/>
</dbReference>
<name>A0AAD9QYD6_ACRCE</name>
<dbReference type="InterPro" id="IPR043144">
    <property type="entry name" value="Mal/L-sulf/L-lact_DH-like_ah"/>
</dbReference>
<dbReference type="Proteomes" id="UP001249851">
    <property type="component" value="Unassembled WGS sequence"/>
</dbReference>
<dbReference type="EMBL" id="JARQWQ010000009">
    <property type="protein sequence ID" value="KAK2569543.1"/>
    <property type="molecule type" value="Genomic_DNA"/>
</dbReference>
<accession>A0AAD9QYD6</accession>
<gene>
    <name evidence="3" type="ORF">P5673_005364</name>
</gene>
<organism evidence="3 4">
    <name type="scientific">Acropora cervicornis</name>
    <name type="common">Staghorn coral</name>
    <dbReference type="NCBI Taxonomy" id="6130"/>
    <lineage>
        <taxon>Eukaryota</taxon>
        <taxon>Metazoa</taxon>
        <taxon>Cnidaria</taxon>
        <taxon>Anthozoa</taxon>
        <taxon>Hexacorallia</taxon>
        <taxon>Scleractinia</taxon>
        <taxon>Astrocoeniina</taxon>
        <taxon>Acroporidae</taxon>
        <taxon>Acropora</taxon>
    </lineage>
</organism>
<dbReference type="Gene3D" id="3.30.1370.60">
    <property type="entry name" value="Hypothetical oxidoreductase yiak, domain 2"/>
    <property type="match status" value="2"/>
</dbReference>
<proteinExistence type="inferred from homology"/>
<keyword evidence="2" id="KW-0560">Oxidoreductase</keyword>
<dbReference type="SUPFAM" id="SSF89733">
    <property type="entry name" value="L-sulfolactate dehydrogenase-like"/>
    <property type="match status" value="1"/>
</dbReference>
<reference evidence="3" key="1">
    <citation type="journal article" date="2023" name="G3 (Bethesda)">
        <title>Whole genome assembly and annotation of the endangered Caribbean coral Acropora cervicornis.</title>
        <authorList>
            <person name="Selwyn J.D."/>
            <person name="Vollmer S.V."/>
        </authorList>
    </citation>
    <scope>NUCLEOTIDE SEQUENCE</scope>
    <source>
        <strain evidence="3">K2</strain>
    </source>
</reference>
<dbReference type="GO" id="GO:0016491">
    <property type="term" value="F:oxidoreductase activity"/>
    <property type="evidence" value="ECO:0007669"/>
    <property type="project" value="UniProtKB-KW"/>
</dbReference>
<dbReference type="InterPro" id="IPR003767">
    <property type="entry name" value="Malate/L-lactate_DH-like"/>
</dbReference>
<dbReference type="Gene3D" id="1.10.1530.10">
    <property type="match status" value="1"/>
</dbReference>
<dbReference type="PANTHER" id="PTHR11091">
    <property type="entry name" value="OXIDOREDUCTASE-RELATED"/>
    <property type="match status" value="1"/>
</dbReference>
<evidence type="ECO:0000256" key="2">
    <source>
        <dbReference type="ARBA" id="ARBA00023002"/>
    </source>
</evidence>
<keyword evidence="4" id="KW-1185">Reference proteome</keyword>
<comment type="caution">
    <text evidence="3">The sequence shown here is derived from an EMBL/GenBank/DDBJ whole genome shotgun (WGS) entry which is preliminary data.</text>
</comment>
<evidence type="ECO:0000313" key="3">
    <source>
        <dbReference type="EMBL" id="KAK2569543.1"/>
    </source>
</evidence>
<dbReference type="InterPro" id="IPR036111">
    <property type="entry name" value="Mal/L-sulfo/L-lacto_DH-like_sf"/>
</dbReference>
<dbReference type="Pfam" id="PF02615">
    <property type="entry name" value="Ldh_2"/>
    <property type="match status" value="2"/>
</dbReference>
<evidence type="ECO:0000313" key="4">
    <source>
        <dbReference type="Proteomes" id="UP001249851"/>
    </source>
</evidence>
<sequence length="274" mass="29809">MSSPMCDSDYKYVATAEVESFVERCMIAVGTDPHHSNALAQVLREADYRGHVSHGLNRLEIYVRDIKNGMMQGQGEPSIEKETGSTALVNGNNLLGPVVGNFCMDLAIKKAKEHGIGWVVCKGWYSSRALQHGIIPSIGTNPLAVAAPAKAGDSFQLDMATSATALGKVEMSRRKEIEIPLGWGVNSKGKGHCFVAVNPQMFADGFEDRMQCLLDQYRNLQPAEGESAVLVAGDPERTHMRRVEGEGGIRYHVNLLRAMDELADTLGVAHLPTM</sequence>